<name>A0A941DBM7_9BURK</name>
<dbReference type="SUPFAM" id="SSF111283">
    <property type="entry name" value="Putative modulator of DNA gyrase, PmbA/TldD"/>
    <property type="match status" value="1"/>
</dbReference>
<proteinExistence type="inferred from homology"/>
<dbReference type="EMBL" id="JAGSPM010000002">
    <property type="protein sequence ID" value="MBR7745704.1"/>
    <property type="molecule type" value="Genomic_DNA"/>
</dbReference>
<dbReference type="PANTHER" id="PTHR43666">
    <property type="entry name" value="TLDD PROTEIN"/>
    <property type="match status" value="1"/>
</dbReference>
<evidence type="ECO:0000313" key="6">
    <source>
        <dbReference type="Proteomes" id="UP000680158"/>
    </source>
</evidence>
<keyword evidence="6" id="KW-1185">Reference proteome</keyword>
<reference evidence="5 6" key="1">
    <citation type="submission" date="2021-04" db="EMBL/GenBank/DDBJ databases">
        <title>novel species isolated from subtropical streams in China.</title>
        <authorList>
            <person name="Lu H."/>
        </authorList>
    </citation>
    <scope>NUCLEOTIDE SEQUENCE [LARGE SCALE GENOMIC DNA]</scope>
    <source>
        <strain evidence="5 6">BYS107W</strain>
    </source>
</reference>
<dbReference type="Gene3D" id="3.30.2290.10">
    <property type="entry name" value="PmbA/TldD superfamily"/>
    <property type="match status" value="1"/>
</dbReference>
<dbReference type="InterPro" id="IPR036059">
    <property type="entry name" value="TldD/PmbA_sf"/>
</dbReference>
<organism evidence="5 6">
    <name type="scientific">Undibacterium baiyunense</name>
    <dbReference type="NCBI Taxonomy" id="2828731"/>
    <lineage>
        <taxon>Bacteria</taxon>
        <taxon>Pseudomonadati</taxon>
        <taxon>Pseudomonadota</taxon>
        <taxon>Betaproteobacteria</taxon>
        <taxon>Burkholderiales</taxon>
        <taxon>Oxalobacteraceae</taxon>
        <taxon>Undibacterium</taxon>
    </lineage>
</organism>
<evidence type="ECO:0000313" key="5">
    <source>
        <dbReference type="EMBL" id="MBR7745704.1"/>
    </source>
</evidence>
<dbReference type="InterPro" id="IPR045569">
    <property type="entry name" value="Metalloprtase-TldD/E_C"/>
</dbReference>
<dbReference type="GO" id="GO:0008237">
    <property type="term" value="F:metallopeptidase activity"/>
    <property type="evidence" value="ECO:0007669"/>
    <property type="project" value="InterPro"/>
</dbReference>
<comment type="similarity">
    <text evidence="1">Belongs to the peptidase U62 family.</text>
</comment>
<dbReference type="InterPro" id="IPR002510">
    <property type="entry name" value="Metalloprtase-TldD/E_N"/>
</dbReference>
<dbReference type="Pfam" id="PF01523">
    <property type="entry name" value="PmbA_TldD_1st"/>
    <property type="match status" value="1"/>
</dbReference>
<evidence type="ECO:0000256" key="1">
    <source>
        <dbReference type="ARBA" id="ARBA00005836"/>
    </source>
</evidence>
<accession>A0A941DBM7</accession>
<dbReference type="Pfam" id="PF19290">
    <property type="entry name" value="PmbA_TldD_2nd"/>
    <property type="match status" value="1"/>
</dbReference>
<evidence type="ECO:0000259" key="2">
    <source>
        <dbReference type="Pfam" id="PF01523"/>
    </source>
</evidence>
<dbReference type="PANTHER" id="PTHR43666:SF1">
    <property type="entry name" value="CONSERVED PROTEIN"/>
    <property type="match status" value="1"/>
</dbReference>
<dbReference type="Pfam" id="PF19289">
    <property type="entry name" value="PmbA_TldD_3rd"/>
    <property type="match status" value="1"/>
</dbReference>
<protein>
    <submittedName>
        <fullName evidence="5">TldD/PmbA family protein</fullName>
    </submittedName>
</protein>
<dbReference type="AlphaFoldDB" id="A0A941DBM7"/>
<feature type="domain" description="Metalloprotease TldD/E N-terminal" evidence="2">
    <location>
        <begin position="35"/>
        <end position="92"/>
    </location>
</feature>
<comment type="caution">
    <text evidence="5">The sequence shown here is derived from an EMBL/GenBank/DDBJ whole genome shotgun (WGS) entry which is preliminary data.</text>
</comment>
<dbReference type="GO" id="GO:0006508">
    <property type="term" value="P:proteolysis"/>
    <property type="evidence" value="ECO:0007669"/>
    <property type="project" value="InterPro"/>
</dbReference>
<feature type="domain" description="Metalloprotease TldD/E C-terminal" evidence="3">
    <location>
        <begin position="225"/>
        <end position="441"/>
    </location>
</feature>
<feature type="domain" description="Metalloprotease TldD/E central" evidence="4">
    <location>
        <begin position="122"/>
        <end position="218"/>
    </location>
</feature>
<dbReference type="InterPro" id="IPR035068">
    <property type="entry name" value="TldD/PmbA_N"/>
</dbReference>
<gene>
    <name evidence="5" type="ORF">KDM92_03865</name>
</gene>
<dbReference type="InterPro" id="IPR045570">
    <property type="entry name" value="Metalloprtase-TldD/E_cen_dom"/>
</dbReference>
<evidence type="ECO:0000259" key="3">
    <source>
        <dbReference type="Pfam" id="PF19289"/>
    </source>
</evidence>
<evidence type="ECO:0000259" key="4">
    <source>
        <dbReference type="Pfam" id="PF19290"/>
    </source>
</evidence>
<sequence>MKILNQLSQEEAKRICDKVMSFSKADECNVQLGGGSTGNIRFARNAVSTSGVIGDTQLVVAVAFGKKQGITTINEFDDASLEKVVRRAEDLARLAPENPEFMPAVTKQSFQASPTFHQKTADIDPEFRAEVAAYAVEACRKNKLVGAGFFTDNNGFSCIANSNGVFGFQRQTGLDFTCTVRTEDGRGSGWVKRSISDASRFDVREAVDVAMDKAKRSLNAKALEPGRYTVILEPAATSDLIGNMLGNFDARQADEGRSFLSKKGGGNRLGEKLFDEQVNIWADPWHPEIGVLPWDGAMLPRQRTEVIKNGRVNSLEYSRFWAQKKQVAPMASHGNMIMAGTDKTTAELIANTKKGVLVTRTWYIRMVDPQSVLLTGLTRDGTFYIENGKIMYPIKNFRFNESPISMLNNIEEIGKPVIIAGDEVPYQMLIPPMKVRDFNFTSLSDAV</sequence>
<dbReference type="Proteomes" id="UP000680158">
    <property type="component" value="Unassembled WGS sequence"/>
</dbReference>